<evidence type="ECO:0000313" key="5">
    <source>
        <dbReference type="Proteomes" id="UP000053424"/>
    </source>
</evidence>
<dbReference type="AlphaFoldDB" id="A0A0C2YHH3"/>
<protein>
    <recommendedName>
        <fullName evidence="3">RecA family profile 1 domain-containing protein</fullName>
    </recommendedName>
</protein>
<evidence type="ECO:0000313" key="4">
    <source>
        <dbReference type="EMBL" id="KIM40527.1"/>
    </source>
</evidence>
<dbReference type="GO" id="GO:0000723">
    <property type="term" value="P:telomere maintenance"/>
    <property type="evidence" value="ECO:0007669"/>
    <property type="project" value="TreeGrafter"/>
</dbReference>
<sequence>MRLSNLVPSIPASLVASLEANGIRTEVDLLFSAPTFDIFRRLPAGTVTLQELLDYTSLVAELCAAPGVSAFEMYAKEEAARATDVELRSGNVELDSLLQGLGGRKVIEISGERGSGKSTLALNLLLHHLESCPENTALWIHTTGEFSPERTSEILNAKQIPASVLQRFQVSLAFDIDTMQTLLEDLRQLTDPRLRFLVLDCITPLLGPLLSAVTAQGHAIMTDFMRQLQTFSQEFGVTVIVSLL</sequence>
<evidence type="ECO:0000256" key="2">
    <source>
        <dbReference type="ARBA" id="ARBA00023242"/>
    </source>
</evidence>
<reference evidence="5" key="2">
    <citation type="submission" date="2015-01" db="EMBL/GenBank/DDBJ databases">
        <title>Evolutionary Origins and Diversification of the Mycorrhizal Mutualists.</title>
        <authorList>
            <consortium name="DOE Joint Genome Institute"/>
            <consortium name="Mycorrhizal Genomics Consortium"/>
            <person name="Kohler A."/>
            <person name="Kuo A."/>
            <person name="Nagy L.G."/>
            <person name="Floudas D."/>
            <person name="Copeland A."/>
            <person name="Barry K.W."/>
            <person name="Cichocki N."/>
            <person name="Veneault-Fourrey C."/>
            <person name="LaButti K."/>
            <person name="Lindquist E.A."/>
            <person name="Lipzen A."/>
            <person name="Lundell T."/>
            <person name="Morin E."/>
            <person name="Murat C."/>
            <person name="Riley R."/>
            <person name="Ohm R."/>
            <person name="Sun H."/>
            <person name="Tunlid A."/>
            <person name="Henrissat B."/>
            <person name="Grigoriev I.V."/>
            <person name="Hibbett D.S."/>
            <person name="Martin F."/>
        </authorList>
    </citation>
    <scope>NUCLEOTIDE SEQUENCE [LARGE SCALE GENOMIC DNA]</scope>
    <source>
        <strain evidence="5">h7</strain>
    </source>
</reference>
<organism evidence="4 5">
    <name type="scientific">Hebeloma cylindrosporum</name>
    <dbReference type="NCBI Taxonomy" id="76867"/>
    <lineage>
        <taxon>Eukaryota</taxon>
        <taxon>Fungi</taxon>
        <taxon>Dikarya</taxon>
        <taxon>Basidiomycota</taxon>
        <taxon>Agaricomycotina</taxon>
        <taxon>Agaricomycetes</taxon>
        <taxon>Agaricomycetidae</taxon>
        <taxon>Agaricales</taxon>
        <taxon>Agaricineae</taxon>
        <taxon>Hymenogastraceae</taxon>
        <taxon>Hebeloma</taxon>
    </lineage>
</organism>
<proteinExistence type="predicted"/>
<keyword evidence="2" id="KW-0539">Nucleus</keyword>
<gene>
    <name evidence="4" type="ORF">M413DRAFT_73216</name>
</gene>
<evidence type="ECO:0000259" key="3">
    <source>
        <dbReference type="PROSITE" id="PS50162"/>
    </source>
</evidence>
<dbReference type="GO" id="GO:0005524">
    <property type="term" value="F:ATP binding"/>
    <property type="evidence" value="ECO:0007669"/>
    <property type="project" value="InterPro"/>
</dbReference>
<name>A0A0C2YHH3_HEBCY</name>
<dbReference type="GO" id="GO:0003697">
    <property type="term" value="F:single-stranded DNA binding"/>
    <property type="evidence" value="ECO:0007669"/>
    <property type="project" value="TreeGrafter"/>
</dbReference>
<dbReference type="GO" id="GO:0000724">
    <property type="term" value="P:double-strand break repair via homologous recombination"/>
    <property type="evidence" value="ECO:0007669"/>
    <property type="project" value="TreeGrafter"/>
</dbReference>
<dbReference type="GO" id="GO:0007131">
    <property type="term" value="P:reciprocal meiotic recombination"/>
    <property type="evidence" value="ECO:0007669"/>
    <property type="project" value="TreeGrafter"/>
</dbReference>
<feature type="domain" description="RecA family profile 1" evidence="3">
    <location>
        <begin position="83"/>
        <end position="244"/>
    </location>
</feature>
<dbReference type="PANTHER" id="PTHR46457:SF1">
    <property type="entry name" value="DNA REPAIR PROTEIN RAD51 HOMOLOG 4"/>
    <property type="match status" value="1"/>
</dbReference>
<dbReference type="InterPro" id="IPR027417">
    <property type="entry name" value="P-loop_NTPase"/>
</dbReference>
<dbReference type="GO" id="GO:0042148">
    <property type="term" value="P:DNA strand invasion"/>
    <property type="evidence" value="ECO:0007669"/>
    <property type="project" value="TreeGrafter"/>
</dbReference>
<dbReference type="GO" id="GO:0140664">
    <property type="term" value="F:ATP-dependent DNA damage sensor activity"/>
    <property type="evidence" value="ECO:0007669"/>
    <property type="project" value="InterPro"/>
</dbReference>
<dbReference type="STRING" id="686832.A0A0C2YHH3"/>
<dbReference type="PROSITE" id="PS50162">
    <property type="entry name" value="RECA_2"/>
    <property type="match status" value="1"/>
</dbReference>
<dbReference type="EMBL" id="KN831782">
    <property type="protein sequence ID" value="KIM40527.1"/>
    <property type="molecule type" value="Genomic_DNA"/>
</dbReference>
<dbReference type="OrthoDB" id="336321at2759"/>
<dbReference type="GO" id="GO:0033063">
    <property type="term" value="C:Rad51B-Rad51C-Rad51D-XRCC2 complex"/>
    <property type="evidence" value="ECO:0007669"/>
    <property type="project" value="TreeGrafter"/>
</dbReference>
<dbReference type="Proteomes" id="UP000053424">
    <property type="component" value="Unassembled WGS sequence"/>
</dbReference>
<dbReference type="InterPro" id="IPR020588">
    <property type="entry name" value="RecA_ATP-bd"/>
</dbReference>
<dbReference type="GO" id="GO:0005815">
    <property type="term" value="C:microtubule organizing center"/>
    <property type="evidence" value="ECO:0007669"/>
    <property type="project" value="TreeGrafter"/>
</dbReference>
<accession>A0A0C2YHH3</accession>
<dbReference type="Gene3D" id="3.40.50.300">
    <property type="entry name" value="P-loop containing nucleotide triphosphate hydrolases"/>
    <property type="match status" value="1"/>
</dbReference>
<comment type="subcellular location">
    <subcellularLocation>
        <location evidence="1">Nucleus</location>
    </subcellularLocation>
</comment>
<dbReference type="HOGENOM" id="CLU_048777_0_0_1"/>
<keyword evidence="5" id="KW-1185">Reference proteome</keyword>
<dbReference type="PANTHER" id="PTHR46457">
    <property type="entry name" value="DNA REPAIR PROTEIN RAD51 HOMOLOG 4"/>
    <property type="match status" value="1"/>
</dbReference>
<dbReference type="GO" id="GO:0000400">
    <property type="term" value="F:four-way junction DNA binding"/>
    <property type="evidence" value="ECO:0007669"/>
    <property type="project" value="TreeGrafter"/>
</dbReference>
<dbReference type="InterPro" id="IPR051988">
    <property type="entry name" value="HRR_RAD51_Paralog"/>
</dbReference>
<dbReference type="Pfam" id="PF08423">
    <property type="entry name" value="Rad51"/>
    <property type="match status" value="1"/>
</dbReference>
<dbReference type="GO" id="GO:0005657">
    <property type="term" value="C:replication fork"/>
    <property type="evidence" value="ECO:0007669"/>
    <property type="project" value="TreeGrafter"/>
</dbReference>
<dbReference type="SUPFAM" id="SSF52540">
    <property type="entry name" value="P-loop containing nucleoside triphosphate hydrolases"/>
    <property type="match status" value="1"/>
</dbReference>
<dbReference type="InterPro" id="IPR013632">
    <property type="entry name" value="Rad51_C"/>
</dbReference>
<evidence type="ECO:0000256" key="1">
    <source>
        <dbReference type="ARBA" id="ARBA00004123"/>
    </source>
</evidence>
<reference evidence="4 5" key="1">
    <citation type="submission" date="2014-04" db="EMBL/GenBank/DDBJ databases">
        <authorList>
            <consortium name="DOE Joint Genome Institute"/>
            <person name="Kuo A."/>
            <person name="Gay G."/>
            <person name="Dore J."/>
            <person name="Kohler A."/>
            <person name="Nagy L.G."/>
            <person name="Floudas D."/>
            <person name="Copeland A."/>
            <person name="Barry K.W."/>
            <person name="Cichocki N."/>
            <person name="Veneault-Fourrey C."/>
            <person name="LaButti K."/>
            <person name="Lindquist E.A."/>
            <person name="Lipzen A."/>
            <person name="Lundell T."/>
            <person name="Morin E."/>
            <person name="Murat C."/>
            <person name="Sun H."/>
            <person name="Tunlid A."/>
            <person name="Henrissat B."/>
            <person name="Grigoriev I.V."/>
            <person name="Hibbett D.S."/>
            <person name="Martin F."/>
            <person name="Nordberg H.P."/>
            <person name="Cantor M.N."/>
            <person name="Hua S.X."/>
        </authorList>
    </citation>
    <scope>NUCLEOTIDE SEQUENCE [LARGE SCALE GENOMIC DNA]</scope>
    <source>
        <strain evidence="5">h7</strain>
    </source>
</reference>